<reference evidence="2" key="1">
    <citation type="submission" date="2020-05" db="EMBL/GenBank/DDBJ databases">
        <authorList>
            <person name="Chiriac C."/>
            <person name="Salcher M."/>
            <person name="Ghai R."/>
            <person name="Kavagutti S V."/>
        </authorList>
    </citation>
    <scope>NUCLEOTIDE SEQUENCE</scope>
</reference>
<sequence>MAALVAVAVAVPIERFVTPEREIASVGVEQAPVWSTALTVPPLAALPRVQRNPLQSAAPAGTLTLVGVAETLPEEFMYTVDVCPTGVCVENAIHVSPEPPLGITWPTGTSGLYWAKSVEMSAEASSGE</sequence>
<name>A0A6J5S8T2_9CAUD</name>
<protein>
    <submittedName>
        <fullName evidence="2">Uncharacterized protein</fullName>
    </submittedName>
</protein>
<gene>
    <name evidence="1" type="ORF">UFOVP1287_59</name>
    <name evidence="2" type="ORF">UFOVP1408_54</name>
</gene>
<organism evidence="2">
    <name type="scientific">uncultured Caudovirales phage</name>
    <dbReference type="NCBI Taxonomy" id="2100421"/>
    <lineage>
        <taxon>Viruses</taxon>
        <taxon>Duplodnaviria</taxon>
        <taxon>Heunggongvirae</taxon>
        <taxon>Uroviricota</taxon>
        <taxon>Caudoviricetes</taxon>
        <taxon>Peduoviridae</taxon>
        <taxon>Maltschvirus</taxon>
        <taxon>Maltschvirus maltsch</taxon>
    </lineage>
</organism>
<proteinExistence type="predicted"/>
<dbReference type="EMBL" id="LR797239">
    <property type="protein sequence ID" value="CAB4196210.1"/>
    <property type="molecule type" value="Genomic_DNA"/>
</dbReference>
<evidence type="ECO:0000313" key="1">
    <source>
        <dbReference type="EMBL" id="CAB4196210.1"/>
    </source>
</evidence>
<dbReference type="EMBL" id="LR797355">
    <property type="protein sequence ID" value="CAB4205273.1"/>
    <property type="molecule type" value="Genomic_DNA"/>
</dbReference>
<accession>A0A6J5S8T2</accession>
<evidence type="ECO:0000313" key="2">
    <source>
        <dbReference type="EMBL" id="CAB4205273.1"/>
    </source>
</evidence>